<dbReference type="PROSITE" id="PS50943">
    <property type="entry name" value="HTH_CROC1"/>
    <property type="match status" value="1"/>
</dbReference>
<dbReference type="PROSITE" id="PS00356">
    <property type="entry name" value="HTH_LACI_1"/>
    <property type="match status" value="1"/>
</dbReference>
<dbReference type="RefSeq" id="WP_006860425.1">
    <property type="nucleotide sequence ID" value="NZ_ACCL02000002.1"/>
</dbReference>
<dbReference type="EMBL" id="ACCL02000002">
    <property type="protein sequence ID" value="EET62590.1"/>
    <property type="molecule type" value="Genomic_DNA"/>
</dbReference>
<dbReference type="InterPro" id="IPR001387">
    <property type="entry name" value="Cro/C1-type_HTH"/>
</dbReference>
<organism evidence="6 7">
    <name type="scientific">Marvinbryantia formatexigens DSM 14469</name>
    <dbReference type="NCBI Taxonomy" id="478749"/>
    <lineage>
        <taxon>Bacteria</taxon>
        <taxon>Bacillati</taxon>
        <taxon>Bacillota</taxon>
        <taxon>Clostridia</taxon>
        <taxon>Lachnospirales</taxon>
        <taxon>Lachnospiraceae</taxon>
        <taxon>Marvinbryantia</taxon>
    </lineage>
</organism>
<dbReference type="PANTHER" id="PTHR30146">
    <property type="entry name" value="LACI-RELATED TRANSCRIPTIONAL REPRESSOR"/>
    <property type="match status" value="1"/>
</dbReference>
<gene>
    <name evidence="6" type="ORF">BRYFOR_05625</name>
</gene>
<dbReference type="PROSITE" id="PS50932">
    <property type="entry name" value="HTH_LACI_2"/>
    <property type="match status" value="1"/>
</dbReference>
<dbReference type="SMART" id="SM00354">
    <property type="entry name" value="HTH_LACI"/>
    <property type="match status" value="1"/>
</dbReference>
<dbReference type="InterPro" id="IPR010982">
    <property type="entry name" value="Lambda_DNA-bd_dom_sf"/>
</dbReference>
<evidence type="ECO:0000259" key="4">
    <source>
        <dbReference type="PROSITE" id="PS50932"/>
    </source>
</evidence>
<sequence>MATILDVAKLAGVSQGTVSNVLNGKGNVSSEKIRIVEEAARTLGYTINEQARMLRRGTGNTIGIILPTVESRQYREFYNSLKYYAESRGYSVELFISNNSPQTEMEMIQKARSARVCGVAAITCLSGKDNPYQDAELKRVCFVERRPAFQADYYGFDYRLAGSQMAKRVLKKGYRNVAVITETEKYSNEAEFLKGFNSEIDENCGCSVLKITTDLGRISHSILNLFAADERIDAIVTTNIGLAESIRQIAQSLFGSKKMDIHTLSPVISLPEKDFIKYELNYSLLGKKVASRILEQSEGTGDREVILDNDGERDWKHISITAKPAECLRVLALDGPESVIVQGMSQLYTEKTGTKIKVAVYSYDEIYDQFVSSEISDLYDVFRIDVRWLSWFAERLLLPLEQIDPDIRTSLSEYLPALEDKYCYVRGKIYALPTSPSAQLLFYRKDLFENAAIKRQYREKYKKELQIPETFEEYNRIAAFFTEGDGFGTDVRYGTNLTLGNTGVAATEFLARFFGHKKNLYNENGKIVINNDVGKKAMEELLELQKYIPGKPAKWWTTAAKEFAGGNIAMMINFSNYASEILGYHSKIIGNVGFGMVPGGNPIYGGGSLAVSKNSRHPEDALAFIKWITREPVASGMAALGNVSPCIRTYDKYDIMKTFPWLELSKKCFLMSETRRLPDEDGRPFDEKKFMNIVGSAVKNVMTGLLGTDEALARAQSMIDEEMW</sequence>
<dbReference type="eggNOG" id="COG1653">
    <property type="taxonomic scope" value="Bacteria"/>
</dbReference>
<dbReference type="AlphaFoldDB" id="C6LAI3"/>
<keyword evidence="1" id="KW-0805">Transcription regulation</keyword>
<dbReference type="STRING" id="168384.SAMN05660368_02904"/>
<evidence type="ECO:0000313" key="7">
    <source>
        <dbReference type="Proteomes" id="UP000005561"/>
    </source>
</evidence>
<dbReference type="Gene3D" id="3.40.190.10">
    <property type="entry name" value="Periplasmic binding protein-like II"/>
    <property type="match status" value="2"/>
</dbReference>
<reference evidence="6" key="1">
    <citation type="submission" date="2009-07" db="EMBL/GenBank/DDBJ databases">
        <authorList>
            <person name="Weinstock G."/>
            <person name="Sodergren E."/>
            <person name="Clifton S."/>
            <person name="Fulton L."/>
            <person name="Fulton B."/>
            <person name="Courtney L."/>
            <person name="Fronick C."/>
            <person name="Harrison M."/>
            <person name="Strong C."/>
            <person name="Farmer C."/>
            <person name="Delahaunty K."/>
            <person name="Markovic C."/>
            <person name="Hall O."/>
            <person name="Minx P."/>
            <person name="Tomlinson C."/>
            <person name="Mitreva M."/>
            <person name="Nelson J."/>
            <person name="Hou S."/>
            <person name="Wollam A."/>
            <person name="Pepin K.H."/>
            <person name="Johnson M."/>
            <person name="Bhonagiri V."/>
            <person name="Nash W.E."/>
            <person name="Warren W."/>
            <person name="Chinwalla A."/>
            <person name="Mardis E.R."/>
            <person name="Wilson R.K."/>
        </authorList>
    </citation>
    <scope>NUCLEOTIDE SEQUENCE [LARGE SCALE GENOMIC DNA]</scope>
    <source>
        <strain evidence="6">DSM 14469</strain>
    </source>
</reference>
<dbReference type="SUPFAM" id="SSF53850">
    <property type="entry name" value="Periplasmic binding protein-like II"/>
    <property type="match status" value="1"/>
</dbReference>
<protein>
    <submittedName>
        <fullName evidence="6">ABC transporter, solute-binding protein</fullName>
    </submittedName>
</protein>
<dbReference type="GO" id="GO:0003700">
    <property type="term" value="F:DNA-binding transcription factor activity"/>
    <property type="evidence" value="ECO:0007669"/>
    <property type="project" value="TreeGrafter"/>
</dbReference>
<dbReference type="Proteomes" id="UP000005561">
    <property type="component" value="Unassembled WGS sequence"/>
</dbReference>
<name>C6LAI3_9FIRM</name>
<proteinExistence type="predicted"/>
<feature type="domain" description="HTH lacI-type" evidence="4">
    <location>
        <begin position="2"/>
        <end position="56"/>
    </location>
</feature>
<comment type="caution">
    <text evidence="6">The sequence shown here is derived from an EMBL/GenBank/DDBJ whole genome shotgun (WGS) entry which is preliminary data.</text>
</comment>
<dbReference type="InterPro" id="IPR006059">
    <property type="entry name" value="SBP"/>
</dbReference>
<evidence type="ECO:0000256" key="3">
    <source>
        <dbReference type="ARBA" id="ARBA00023163"/>
    </source>
</evidence>
<dbReference type="OrthoDB" id="9770625at2"/>
<keyword evidence="7" id="KW-1185">Reference proteome</keyword>
<evidence type="ECO:0000259" key="5">
    <source>
        <dbReference type="PROSITE" id="PS50943"/>
    </source>
</evidence>
<keyword evidence="3" id="KW-0804">Transcription</keyword>
<dbReference type="CDD" id="cd01392">
    <property type="entry name" value="HTH_LacI"/>
    <property type="match status" value="1"/>
</dbReference>
<dbReference type="Pfam" id="PF01547">
    <property type="entry name" value="SBP_bac_1"/>
    <property type="match status" value="1"/>
</dbReference>
<accession>C6LAI3</accession>
<dbReference type="SUPFAM" id="SSF47413">
    <property type="entry name" value="lambda repressor-like DNA-binding domains"/>
    <property type="match status" value="1"/>
</dbReference>
<dbReference type="GO" id="GO:0000976">
    <property type="term" value="F:transcription cis-regulatory region binding"/>
    <property type="evidence" value="ECO:0007669"/>
    <property type="project" value="TreeGrafter"/>
</dbReference>
<dbReference type="eggNOG" id="COG1609">
    <property type="taxonomic scope" value="Bacteria"/>
</dbReference>
<evidence type="ECO:0000313" key="6">
    <source>
        <dbReference type="EMBL" id="EET62590.1"/>
    </source>
</evidence>
<keyword evidence="2" id="KW-0238">DNA-binding</keyword>
<dbReference type="Gene3D" id="1.10.260.40">
    <property type="entry name" value="lambda repressor-like DNA-binding domains"/>
    <property type="match status" value="1"/>
</dbReference>
<dbReference type="Gene3D" id="3.40.50.2300">
    <property type="match status" value="2"/>
</dbReference>
<dbReference type="InterPro" id="IPR000843">
    <property type="entry name" value="HTH_LacI"/>
</dbReference>
<dbReference type="PANTHER" id="PTHR30146:SF109">
    <property type="entry name" value="HTH-TYPE TRANSCRIPTIONAL REGULATOR GALS"/>
    <property type="match status" value="1"/>
</dbReference>
<evidence type="ECO:0000256" key="2">
    <source>
        <dbReference type="ARBA" id="ARBA00023125"/>
    </source>
</evidence>
<feature type="domain" description="HTH cro/C1-type" evidence="5">
    <location>
        <begin position="3"/>
        <end position="50"/>
    </location>
</feature>
<dbReference type="InterPro" id="IPR028082">
    <property type="entry name" value="Peripla_BP_I"/>
</dbReference>
<evidence type="ECO:0000256" key="1">
    <source>
        <dbReference type="ARBA" id="ARBA00023015"/>
    </source>
</evidence>
<dbReference type="SUPFAM" id="SSF53822">
    <property type="entry name" value="Periplasmic binding protein-like I"/>
    <property type="match status" value="1"/>
</dbReference>
<dbReference type="Pfam" id="PF00356">
    <property type="entry name" value="LacI"/>
    <property type="match status" value="1"/>
</dbReference>